<reference evidence="2" key="1">
    <citation type="submission" date="2020-09" db="EMBL/GenBank/DDBJ databases">
        <title>Genome-Enabled Discovery of Anthraquinone Biosynthesis in Senna tora.</title>
        <authorList>
            <person name="Kang S.-H."/>
            <person name="Pandey R.P."/>
            <person name="Lee C.-M."/>
            <person name="Sim J.-S."/>
            <person name="Jeong J.-T."/>
            <person name="Choi B.-S."/>
            <person name="Jung M."/>
            <person name="Ginzburg D."/>
            <person name="Zhao K."/>
            <person name="Won S.Y."/>
            <person name="Oh T.-J."/>
            <person name="Yu Y."/>
            <person name="Kim N.-H."/>
            <person name="Lee O.R."/>
            <person name="Lee T.-H."/>
            <person name="Bashyal P."/>
            <person name="Kim T.-S."/>
            <person name="Lee W.-H."/>
            <person name="Kawkins C."/>
            <person name="Kim C.-K."/>
            <person name="Kim J.S."/>
            <person name="Ahn B.O."/>
            <person name="Rhee S.Y."/>
            <person name="Sohng J.K."/>
        </authorList>
    </citation>
    <scope>NUCLEOTIDE SEQUENCE</scope>
    <source>
        <tissue evidence="2">Leaf</tissue>
    </source>
</reference>
<gene>
    <name evidence="2" type="ORF">G2W53_012074</name>
</gene>
<sequence>MELPQLEEPTQNIQLLPNTSLMPSEMTLDAN</sequence>
<dbReference type="EMBL" id="JAAIUW010000005">
    <property type="protein sequence ID" value="KAF7829741.1"/>
    <property type="molecule type" value="Genomic_DNA"/>
</dbReference>
<proteinExistence type="predicted"/>
<protein>
    <submittedName>
        <fullName evidence="2">Uncharacterized protein</fullName>
    </submittedName>
</protein>
<comment type="caution">
    <text evidence="2">The sequence shown here is derived from an EMBL/GenBank/DDBJ whole genome shotgun (WGS) entry which is preliminary data.</text>
</comment>
<evidence type="ECO:0000256" key="1">
    <source>
        <dbReference type="SAM" id="MobiDB-lite"/>
    </source>
</evidence>
<name>A0A834U062_9FABA</name>
<feature type="compositionally biased region" description="Polar residues" evidence="1">
    <location>
        <begin position="8"/>
        <end position="22"/>
    </location>
</feature>
<organism evidence="2 3">
    <name type="scientific">Senna tora</name>
    <dbReference type="NCBI Taxonomy" id="362788"/>
    <lineage>
        <taxon>Eukaryota</taxon>
        <taxon>Viridiplantae</taxon>
        <taxon>Streptophyta</taxon>
        <taxon>Embryophyta</taxon>
        <taxon>Tracheophyta</taxon>
        <taxon>Spermatophyta</taxon>
        <taxon>Magnoliopsida</taxon>
        <taxon>eudicotyledons</taxon>
        <taxon>Gunneridae</taxon>
        <taxon>Pentapetalae</taxon>
        <taxon>rosids</taxon>
        <taxon>fabids</taxon>
        <taxon>Fabales</taxon>
        <taxon>Fabaceae</taxon>
        <taxon>Caesalpinioideae</taxon>
        <taxon>Cassia clade</taxon>
        <taxon>Senna</taxon>
    </lineage>
</organism>
<evidence type="ECO:0000313" key="3">
    <source>
        <dbReference type="Proteomes" id="UP000634136"/>
    </source>
</evidence>
<dbReference type="Proteomes" id="UP000634136">
    <property type="component" value="Unassembled WGS sequence"/>
</dbReference>
<evidence type="ECO:0000313" key="2">
    <source>
        <dbReference type="EMBL" id="KAF7829741.1"/>
    </source>
</evidence>
<feature type="region of interest" description="Disordered" evidence="1">
    <location>
        <begin position="1"/>
        <end position="31"/>
    </location>
</feature>
<keyword evidence="3" id="KW-1185">Reference proteome</keyword>
<accession>A0A834U062</accession>
<dbReference type="AlphaFoldDB" id="A0A834U062"/>